<organism evidence="1 2">
    <name type="scientific">Acropora cervicornis</name>
    <name type="common">Staghorn coral</name>
    <dbReference type="NCBI Taxonomy" id="6130"/>
    <lineage>
        <taxon>Eukaryota</taxon>
        <taxon>Metazoa</taxon>
        <taxon>Cnidaria</taxon>
        <taxon>Anthozoa</taxon>
        <taxon>Hexacorallia</taxon>
        <taxon>Scleractinia</taxon>
        <taxon>Astrocoeniina</taxon>
        <taxon>Acroporidae</taxon>
        <taxon>Acropora</taxon>
    </lineage>
</organism>
<name>A0AAD9QMN9_ACRCE</name>
<gene>
    <name evidence="1" type="ORF">P5673_012292</name>
</gene>
<reference evidence="1" key="2">
    <citation type="journal article" date="2023" name="Science">
        <title>Genomic signatures of disease resistance in endangered staghorn corals.</title>
        <authorList>
            <person name="Vollmer S.V."/>
            <person name="Selwyn J.D."/>
            <person name="Despard B.A."/>
            <person name="Roesel C.L."/>
        </authorList>
    </citation>
    <scope>NUCLEOTIDE SEQUENCE</scope>
    <source>
        <strain evidence="1">K2</strain>
    </source>
</reference>
<protein>
    <submittedName>
        <fullName evidence="1">Uncharacterized protein</fullName>
    </submittedName>
</protein>
<keyword evidence="2" id="KW-1185">Reference proteome</keyword>
<evidence type="ECO:0000313" key="1">
    <source>
        <dbReference type="EMBL" id="KAK2564071.1"/>
    </source>
</evidence>
<dbReference type="Proteomes" id="UP001249851">
    <property type="component" value="Unassembled WGS sequence"/>
</dbReference>
<comment type="caution">
    <text evidence="1">The sequence shown here is derived from an EMBL/GenBank/DDBJ whole genome shotgun (WGS) entry which is preliminary data.</text>
</comment>
<dbReference type="EMBL" id="JARQWQ010000023">
    <property type="protein sequence ID" value="KAK2564071.1"/>
    <property type="molecule type" value="Genomic_DNA"/>
</dbReference>
<sequence>MVSPFLITSAKEGAMSAIRSTLFSPAQMDSGDEDNEWLPQTPYRDNNSEIVETFNNSMTTLSKLVPSAGHFTPIVSRLQSKLHEASNDERKQCIETARNASQIVCNVVAPKDKHKLFNILRPSNPEANIPQNVEGLLCAYAKAPTSHLKPQILSLYVNWFPARTLMKLHKNFETITEWQIQKEHAKIVGPSIPTEKVKTHHVLLESTSWSIFFTSSTVCISIRMWHLAHKN</sequence>
<accession>A0AAD9QMN9</accession>
<reference evidence="1" key="1">
    <citation type="journal article" date="2023" name="G3 (Bethesda)">
        <title>Whole genome assembly and annotation of the endangered Caribbean coral Acropora cervicornis.</title>
        <authorList>
            <person name="Selwyn J.D."/>
            <person name="Vollmer S.V."/>
        </authorList>
    </citation>
    <scope>NUCLEOTIDE SEQUENCE</scope>
    <source>
        <strain evidence="1">K2</strain>
    </source>
</reference>
<dbReference type="AlphaFoldDB" id="A0AAD9QMN9"/>
<evidence type="ECO:0000313" key="2">
    <source>
        <dbReference type="Proteomes" id="UP001249851"/>
    </source>
</evidence>
<proteinExistence type="predicted"/>